<sequence length="102" mass="12201">MQQINRSSNNLLNHLLLIFAKFIFILPITENQFSKWLNHIDNEKLTNMALLISKHLQFLSEKGKLYFENRIKKLSNGFTNIQICSLIQKEYFQNLQKIQKLY</sequence>
<keyword evidence="1" id="KW-1133">Transmembrane helix</keyword>
<proteinExistence type="predicted"/>
<dbReference type="AlphaFoldDB" id="A0A8S1QXJ8"/>
<organism evidence="2 3">
    <name type="scientific">Paramecium sonneborni</name>
    <dbReference type="NCBI Taxonomy" id="65129"/>
    <lineage>
        <taxon>Eukaryota</taxon>
        <taxon>Sar</taxon>
        <taxon>Alveolata</taxon>
        <taxon>Ciliophora</taxon>
        <taxon>Intramacronucleata</taxon>
        <taxon>Oligohymenophorea</taxon>
        <taxon>Peniculida</taxon>
        <taxon>Parameciidae</taxon>
        <taxon>Paramecium</taxon>
    </lineage>
</organism>
<dbReference type="Proteomes" id="UP000692954">
    <property type="component" value="Unassembled WGS sequence"/>
</dbReference>
<keyword evidence="3" id="KW-1185">Reference proteome</keyword>
<name>A0A8S1QXJ8_9CILI</name>
<protein>
    <submittedName>
        <fullName evidence="2">Uncharacterized protein</fullName>
    </submittedName>
</protein>
<dbReference type="EMBL" id="CAJJDN010000120">
    <property type="protein sequence ID" value="CAD8119210.1"/>
    <property type="molecule type" value="Genomic_DNA"/>
</dbReference>
<evidence type="ECO:0000313" key="3">
    <source>
        <dbReference type="Proteomes" id="UP000692954"/>
    </source>
</evidence>
<evidence type="ECO:0000313" key="2">
    <source>
        <dbReference type="EMBL" id="CAD8119210.1"/>
    </source>
</evidence>
<keyword evidence="1" id="KW-0812">Transmembrane</keyword>
<reference evidence="2" key="1">
    <citation type="submission" date="2021-01" db="EMBL/GenBank/DDBJ databases">
        <authorList>
            <consortium name="Genoscope - CEA"/>
            <person name="William W."/>
        </authorList>
    </citation>
    <scope>NUCLEOTIDE SEQUENCE</scope>
</reference>
<feature type="transmembrane region" description="Helical" evidence="1">
    <location>
        <begin position="12"/>
        <end position="29"/>
    </location>
</feature>
<evidence type="ECO:0000256" key="1">
    <source>
        <dbReference type="SAM" id="Phobius"/>
    </source>
</evidence>
<gene>
    <name evidence="2" type="ORF">PSON_ATCC_30995.1.T1200071</name>
</gene>
<accession>A0A8S1QXJ8</accession>
<keyword evidence="1" id="KW-0472">Membrane</keyword>
<comment type="caution">
    <text evidence="2">The sequence shown here is derived from an EMBL/GenBank/DDBJ whole genome shotgun (WGS) entry which is preliminary data.</text>
</comment>